<protein>
    <submittedName>
        <fullName evidence="8">Transcriptional regulatory protein, C terminal</fullName>
    </submittedName>
</protein>
<dbReference type="PANTHER" id="PTHR48111">
    <property type="entry name" value="REGULATOR OF RPOS"/>
    <property type="match status" value="1"/>
</dbReference>
<evidence type="ECO:0000256" key="4">
    <source>
        <dbReference type="ARBA" id="ARBA00023125"/>
    </source>
</evidence>
<evidence type="ECO:0000313" key="9">
    <source>
        <dbReference type="Proteomes" id="UP000199545"/>
    </source>
</evidence>
<keyword evidence="2" id="KW-0902">Two-component regulatory system</keyword>
<dbReference type="GO" id="GO:0006355">
    <property type="term" value="P:regulation of DNA-templated transcription"/>
    <property type="evidence" value="ECO:0007669"/>
    <property type="project" value="InterPro"/>
</dbReference>
<dbReference type="EMBL" id="FORR01000014">
    <property type="protein sequence ID" value="SFJ63235.1"/>
    <property type="molecule type" value="Genomic_DNA"/>
</dbReference>
<accession>A0A1I3SWU5</accession>
<evidence type="ECO:0000256" key="3">
    <source>
        <dbReference type="ARBA" id="ARBA00023015"/>
    </source>
</evidence>
<dbReference type="GO" id="GO:0000976">
    <property type="term" value="F:transcription cis-regulatory region binding"/>
    <property type="evidence" value="ECO:0007669"/>
    <property type="project" value="TreeGrafter"/>
</dbReference>
<dbReference type="InterPro" id="IPR039420">
    <property type="entry name" value="WalR-like"/>
</dbReference>
<dbReference type="PROSITE" id="PS51755">
    <property type="entry name" value="OMPR_PHOB"/>
    <property type="match status" value="1"/>
</dbReference>
<evidence type="ECO:0000256" key="1">
    <source>
        <dbReference type="ARBA" id="ARBA00022553"/>
    </source>
</evidence>
<name>A0A1I3SWU5_9BACL</name>
<dbReference type="RefSeq" id="WP_093230961.1">
    <property type="nucleotide sequence ID" value="NZ_FORR01000014.1"/>
</dbReference>
<feature type="DNA-binding region" description="OmpR/PhoB-type" evidence="6">
    <location>
        <begin position="1"/>
        <end position="92"/>
    </location>
</feature>
<evidence type="ECO:0000256" key="2">
    <source>
        <dbReference type="ARBA" id="ARBA00023012"/>
    </source>
</evidence>
<dbReference type="GO" id="GO:0005829">
    <property type="term" value="C:cytosol"/>
    <property type="evidence" value="ECO:0007669"/>
    <property type="project" value="TreeGrafter"/>
</dbReference>
<evidence type="ECO:0000313" key="8">
    <source>
        <dbReference type="EMBL" id="SFJ63235.1"/>
    </source>
</evidence>
<keyword evidence="4 6" id="KW-0238">DNA-binding</keyword>
<keyword evidence="9" id="KW-1185">Reference proteome</keyword>
<dbReference type="AlphaFoldDB" id="A0A1I3SWU5"/>
<evidence type="ECO:0000259" key="7">
    <source>
        <dbReference type="PROSITE" id="PS51755"/>
    </source>
</evidence>
<keyword evidence="1" id="KW-0597">Phosphoprotein</keyword>
<proteinExistence type="predicted"/>
<dbReference type="InterPro" id="IPR001867">
    <property type="entry name" value="OmpR/PhoB-type_DNA-bd"/>
</dbReference>
<evidence type="ECO:0000256" key="6">
    <source>
        <dbReference type="PROSITE-ProRule" id="PRU01091"/>
    </source>
</evidence>
<dbReference type="Pfam" id="PF00486">
    <property type="entry name" value="Trans_reg_C"/>
    <property type="match status" value="1"/>
</dbReference>
<dbReference type="GO" id="GO:0032993">
    <property type="term" value="C:protein-DNA complex"/>
    <property type="evidence" value="ECO:0007669"/>
    <property type="project" value="TreeGrafter"/>
</dbReference>
<sequence length="396" mass="47993">MLHFNTNQYVVRFRTEEIKLLPKEFRLLHFLFQHKNQTFSRDQLLDYVWENEGEPTDRTVDDHIYRLRKKLKKWDHFIWIETVRGVGYRLIMNQPRMMPNPSLYNPEIEKHMIHLLSNYLMHGQGEAVRILIENQEALGYRIPHEYFILYKLNQGDIDWLLYDVQIEQMPLEERLYFIVTIYYVVQKQVEKTLYYMDQIFARKLVPKRFPLSLEALRFLSLVEAGDMEKAVKQITAISHRANQENLEKWRIPLSLLEMIPLLISHNKKKLKRQRKKVHHFLKERTKQDLHELALYHLLEGINLLIHQNEHEGKKWINRGWEIAIQSQMLSVKISFLRILLLLCRMCIHCEEIESEYQKKWNDLEKEYQFEEIKKKAEQKIKDYLNQPLSAAENRAV</sequence>
<dbReference type="CDD" id="cd00383">
    <property type="entry name" value="trans_reg_C"/>
    <property type="match status" value="1"/>
</dbReference>
<dbReference type="InterPro" id="IPR016032">
    <property type="entry name" value="Sig_transdc_resp-reg_C-effctor"/>
</dbReference>
<dbReference type="Proteomes" id="UP000199545">
    <property type="component" value="Unassembled WGS sequence"/>
</dbReference>
<keyword evidence="5" id="KW-0804">Transcription</keyword>
<feature type="domain" description="OmpR/PhoB-type" evidence="7">
    <location>
        <begin position="1"/>
        <end position="92"/>
    </location>
</feature>
<keyword evidence="3" id="KW-0805">Transcription regulation</keyword>
<dbReference type="PANTHER" id="PTHR48111:SF40">
    <property type="entry name" value="PHOSPHATE REGULON TRANSCRIPTIONAL REGULATORY PROTEIN PHOB"/>
    <property type="match status" value="1"/>
</dbReference>
<dbReference type="SUPFAM" id="SSF46894">
    <property type="entry name" value="C-terminal effector domain of the bipartite response regulators"/>
    <property type="match status" value="1"/>
</dbReference>
<evidence type="ECO:0000256" key="5">
    <source>
        <dbReference type="ARBA" id="ARBA00023163"/>
    </source>
</evidence>
<gene>
    <name evidence="8" type="ORF">SAMN05421852_11494</name>
</gene>
<dbReference type="SMART" id="SM00862">
    <property type="entry name" value="Trans_reg_C"/>
    <property type="match status" value="1"/>
</dbReference>
<reference evidence="8 9" key="1">
    <citation type="submission" date="2016-10" db="EMBL/GenBank/DDBJ databases">
        <authorList>
            <person name="de Groot N.N."/>
        </authorList>
    </citation>
    <scope>NUCLEOTIDE SEQUENCE [LARGE SCALE GENOMIC DNA]</scope>
    <source>
        <strain evidence="8 9">DSM 44778</strain>
    </source>
</reference>
<dbReference type="InterPro" id="IPR036388">
    <property type="entry name" value="WH-like_DNA-bd_sf"/>
</dbReference>
<dbReference type="Gene3D" id="1.10.10.10">
    <property type="entry name" value="Winged helix-like DNA-binding domain superfamily/Winged helix DNA-binding domain"/>
    <property type="match status" value="1"/>
</dbReference>
<dbReference type="OrthoDB" id="54343at2"/>
<organism evidence="8 9">
    <name type="scientific">Thermoflavimicrobium dichotomicum</name>
    <dbReference type="NCBI Taxonomy" id="46223"/>
    <lineage>
        <taxon>Bacteria</taxon>
        <taxon>Bacillati</taxon>
        <taxon>Bacillota</taxon>
        <taxon>Bacilli</taxon>
        <taxon>Bacillales</taxon>
        <taxon>Thermoactinomycetaceae</taxon>
        <taxon>Thermoflavimicrobium</taxon>
    </lineage>
</organism>
<dbReference type="STRING" id="46223.SAMN05421852_11494"/>
<dbReference type="GO" id="GO:0000156">
    <property type="term" value="F:phosphorelay response regulator activity"/>
    <property type="evidence" value="ECO:0007669"/>
    <property type="project" value="TreeGrafter"/>
</dbReference>